<accession>A0A1W6L708</accession>
<dbReference type="EMBL" id="CP015118">
    <property type="protein sequence ID" value="ARN20065.1"/>
    <property type="molecule type" value="Genomic_DNA"/>
</dbReference>
<dbReference type="Proteomes" id="UP000193427">
    <property type="component" value="Chromosome"/>
</dbReference>
<reference evidence="1 2" key="1">
    <citation type="submission" date="2016-04" db="EMBL/GenBank/DDBJ databases">
        <title>Complete genome sequence of natural rubber-degrading, novel Gram-negative bacterium, Rhizobacter gummiphilus strain NS21.</title>
        <authorList>
            <person name="Tabata M."/>
            <person name="Kasai D."/>
            <person name="Fukuda M."/>
        </authorList>
    </citation>
    <scope>NUCLEOTIDE SEQUENCE [LARGE SCALE GENOMIC DNA]</scope>
    <source>
        <strain evidence="1 2">NS21</strain>
    </source>
</reference>
<sequence length="148" mass="16480">MTGDAAPRAEGPAFPVVVRCLVTALTAWVFLAGWRVIDQPVIRQASFAAQALIIAGLAVLLIVTFWVWRSRTTVTAVDIRQTWIWSKRVAWADVSHAKMIYVPYLAWLVAPRLIVRSGAGMVTVFHAADHELLTTFTHYALAPEQRAR</sequence>
<dbReference type="OrthoDB" id="8812246at2"/>
<keyword evidence="2" id="KW-1185">Reference proteome</keyword>
<proteinExistence type="predicted"/>
<dbReference type="RefSeq" id="WP_085750333.1">
    <property type="nucleotide sequence ID" value="NZ_BSPR01000016.1"/>
</dbReference>
<dbReference type="AlphaFoldDB" id="A0A1W6L708"/>
<name>A0A1W6L708_9BURK</name>
<gene>
    <name evidence="1" type="ORF">A4W93_09155</name>
</gene>
<organism evidence="1 2">
    <name type="scientific">Piscinibacter gummiphilus</name>
    <dbReference type="NCBI Taxonomy" id="946333"/>
    <lineage>
        <taxon>Bacteria</taxon>
        <taxon>Pseudomonadati</taxon>
        <taxon>Pseudomonadota</taxon>
        <taxon>Betaproteobacteria</taxon>
        <taxon>Burkholderiales</taxon>
        <taxon>Sphaerotilaceae</taxon>
        <taxon>Piscinibacter</taxon>
    </lineage>
</organism>
<evidence type="ECO:0000313" key="1">
    <source>
        <dbReference type="EMBL" id="ARN20065.1"/>
    </source>
</evidence>
<evidence type="ECO:0000313" key="2">
    <source>
        <dbReference type="Proteomes" id="UP000193427"/>
    </source>
</evidence>
<protein>
    <submittedName>
        <fullName evidence="1">Uncharacterized protein</fullName>
    </submittedName>
</protein>
<dbReference type="KEGG" id="rgu:A4W93_09155"/>
<dbReference type="STRING" id="946333.A4W93_09155"/>